<reference evidence="2" key="1">
    <citation type="submission" date="2022-11" db="UniProtKB">
        <authorList>
            <consortium name="WormBaseParasite"/>
        </authorList>
    </citation>
    <scope>IDENTIFICATION</scope>
</reference>
<keyword evidence="1" id="KW-1185">Reference proteome</keyword>
<dbReference type="WBParaSite" id="ACRNAN_Path_1194.g4658.t1">
    <property type="protein sequence ID" value="ACRNAN_Path_1194.g4658.t1"/>
    <property type="gene ID" value="ACRNAN_Path_1194.g4658"/>
</dbReference>
<name>A0A914BX27_9BILA</name>
<dbReference type="AlphaFoldDB" id="A0A914BX27"/>
<evidence type="ECO:0000313" key="2">
    <source>
        <dbReference type="WBParaSite" id="ACRNAN_Path_1194.g4658.t1"/>
    </source>
</evidence>
<proteinExistence type="predicted"/>
<dbReference type="GO" id="GO:0019546">
    <property type="term" value="P:L-arginine deiminase pathway"/>
    <property type="evidence" value="ECO:0007669"/>
    <property type="project" value="TreeGrafter"/>
</dbReference>
<dbReference type="Gene3D" id="3.75.10.10">
    <property type="entry name" value="L-arginine/glycine Amidinotransferase, Chain A"/>
    <property type="match status" value="1"/>
</dbReference>
<protein>
    <submittedName>
        <fullName evidence="2">Amidinotransferase</fullName>
    </submittedName>
</protein>
<sequence>MCKPTYYRVEYSINPWMNPSENPVDRTLAMYQWNSLRLAIETAGAIIDVMEPHGGEHLPDMVFAANAAIIRGKKAYLANFQCVERKNERHFYKKWLQAHGYETFGSMDYAFEGEGDARWVGRNQSKLVCGVGARTDARIISDLKDKMKTESQDFKAIALKLVDPRFYHLETCFCPLAEDLALWYPDAFDSVAQHNLKQEMEMVPISEADATKFACDAVVVGKNVILNKGADDTGKTLQRLGFIPNFVDLSEFIKGGGSSKNLALTLTM</sequence>
<dbReference type="Proteomes" id="UP000887540">
    <property type="component" value="Unplaced"/>
</dbReference>
<dbReference type="PANTHER" id="PTHR47271:SF2">
    <property type="entry name" value="ARGININE DEIMINASE"/>
    <property type="match status" value="1"/>
</dbReference>
<dbReference type="PANTHER" id="PTHR47271">
    <property type="entry name" value="ARGININE DEIMINASE"/>
    <property type="match status" value="1"/>
</dbReference>
<dbReference type="GO" id="GO:0016990">
    <property type="term" value="F:arginine deiminase activity"/>
    <property type="evidence" value="ECO:0007669"/>
    <property type="project" value="TreeGrafter"/>
</dbReference>
<organism evidence="1 2">
    <name type="scientific">Acrobeloides nanus</name>
    <dbReference type="NCBI Taxonomy" id="290746"/>
    <lineage>
        <taxon>Eukaryota</taxon>
        <taxon>Metazoa</taxon>
        <taxon>Ecdysozoa</taxon>
        <taxon>Nematoda</taxon>
        <taxon>Chromadorea</taxon>
        <taxon>Rhabditida</taxon>
        <taxon>Tylenchina</taxon>
        <taxon>Cephalobomorpha</taxon>
        <taxon>Cephaloboidea</taxon>
        <taxon>Cephalobidae</taxon>
        <taxon>Acrobeloides</taxon>
    </lineage>
</organism>
<evidence type="ECO:0000313" key="1">
    <source>
        <dbReference type="Proteomes" id="UP000887540"/>
    </source>
</evidence>
<dbReference type="SUPFAM" id="SSF55909">
    <property type="entry name" value="Pentein"/>
    <property type="match status" value="1"/>
</dbReference>
<dbReference type="Pfam" id="PF19420">
    <property type="entry name" value="DDAH_eukar"/>
    <property type="match status" value="1"/>
</dbReference>
<accession>A0A914BX27</accession>